<feature type="domain" description="F-box" evidence="1">
    <location>
        <begin position="11"/>
        <end position="55"/>
    </location>
</feature>
<name>G0N1G3_CAEBE</name>
<dbReference type="InterPro" id="IPR040161">
    <property type="entry name" value="FB224"/>
</dbReference>
<evidence type="ECO:0000259" key="1">
    <source>
        <dbReference type="PROSITE" id="PS50181"/>
    </source>
</evidence>
<protein>
    <recommendedName>
        <fullName evidence="1">F-box domain-containing protein</fullName>
    </recommendedName>
</protein>
<dbReference type="GO" id="GO:0045087">
    <property type="term" value="P:innate immune response"/>
    <property type="evidence" value="ECO:0007669"/>
    <property type="project" value="TreeGrafter"/>
</dbReference>
<dbReference type="HOGENOM" id="CLU_928219_0_0_1"/>
<sequence>MEYGVTYIGEKPVLTELPDLVLRKVIKELDVQSVRNFRGTCGRLLTLTPSPYDQLTGIHITVDHRGFRVFFRIDDKIQKLMIVPLSKNTWENMLLIDWDFIFGERKTPLKFFSIEYIVCVGNPDVSSLYKNFQQILKNRPPISTESVHFDVSSQDDALLILPFCDPKHLKVINLVATAGEGLKRPFCLEKLYDLEQWKRAEELEVRSVRACPELDEHLGSTPFAHFSHIYIWSGREMWTRGVKRRKSCYTPGSKIEYQSLEEQPHSWLYSWLGSLIVDFSFGMVTLLLHANGFNYHSFLE</sequence>
<dbReference type="InterPro" id="IPR002900">
    <property type="entry name" value="DUF38/FTH_CAE_spp"/>
</dbReference>
<dbReference type="Pfam" id="PF01827">
    <property type="entry name" value="FTH"/>
    <property type="match status" value="1"/>
</dbReference>
<evidence type="ECO:0000313" key="2">
    <source>
        <dbReference type="EMBL" id="EGT50099.1"/>
    </source>
</evidence>
<reference evidence="3" key="1">
    <citation type="submission" date="2011-07" db="EMBL/GenBank/DDBJ databases">
        <authorList>
            <consortium name="Caenorhabditis brenneri Sequencing and Analysis Consortium"/>
            <person name="Wilson R.K."/>
        </authorList>
    </citation>
    <scope>NUCLEOTIDE SEQUENCE [LARGE SCALE GENOMIC DNA]</scope>
    <source>
        <strain evidence="3">PB2801</strain>
    </source>
</reference>
<dbReference type="eggNOG" id="ENOG502R6X0">
    <property type="taxonomic scope" value="Eukaryota"/>
</dbReference>
<proteinExistence type="predicted"/>
<dbReference type="PANTHER" id="PTHR23015:SF4">
    <property type="entry name" value="DUF38 DOMAIN-CONTAINING PROTEIN-RELATED"/>
    <property type="match status" value="1"/>
</dbReference>
<dbReference type="PANTHER" id="PTHR23015">
    <property type="entry name" value="UNCHARACTERIZED C.ELEGANS PROTEIN"/>
    <property type="match status" value="1"/>
</dbReference>
<dbReference type="Proteomes" id="UP000008068">
    <property type="component" value="Unassembled WGS sequence"/>
</dbReference>
<gene>
    <name evidence="2" type="ORF">CAEBREN_15014</name>
</gene>
<accession>G0N1G3</accession>
<dbReference type="AlphaFoldDB" id="G0N1G3"/>
<evidence type="ECO:0000313" key="3">
    <source>
        <dbReference type="Proteomes" id="UP000008068"/>
    </source>
</evidence>
<dbReference type="EMBL" id="GL379827">
    <property type="protein sequence ID" value="EGT50099.1"/>
    <property type="molecule type" value="Genomic_DNA"/>
</dbReference>
<dbReference type="PROSITE" id="PS50181">
    <property type="entry name" value="FBOX"/>
    <property type="match status" value="1"/>
</dbReference>
<dbReference type="InParanoid" id="G0N1G3"/>
<dbReference type="InterPro" id="IPR001810">
    <property type="entry name" value="F-box_dom"/>
</dbReference>
<keyword evidence="3" id="KW-1185">Reference proteome</keyword>
<organism evidence="3">
    <name type="scientific">Caenorhabditis brenneri</name>
    <name type="common">Nematode worm</name>
    <dbReference type="NCBI Taxonomy" id="135651"/>
    <lineage>
        <taxon>Eukaryota</taxon>
        <taxon>Metazoa</taxon>
        <taxon>Ecdysozoa</taxon>
        <taxon>Nematoda</taxon>
        <taxon>Chromadorea</taxon>
        <taxon>Rhabditida</taxon>
        <taxon>Rhabditina</taxon>
        <taxon>Rhabditomorpha</taxon>
        <taxon>Rhabditoidea</taxon>
        <taxon>Rhabditidae</taxon>
        <taxon>Peloderinae</taxon>
        <taxon>Caenorhabditis</taxon>
    </lineage>
</organism>